<dbReference type="KEGG" id="add:HUW48_10135"/>
<gene>
    <name evidence="1" type="ORF">HUW48_10135</name>
</gene>
<evidence type="ECO:0000313" key="1">
    <source>
        <dbReference type="EMBL" id="QMU28370.1"/>
    </source>
</evidence>
<name>A0A7L7L6E1_9BACT</name>
<dbReference type="EMBL" id="CP055153">
    <property type="protein sequence ID" value="QMU28370.1"/>
    <property type="molecule type" value="Genomic_DNA"/>
</dbReference>
<proteinExistence type="predicted"/>
<reference evidence="1 2" key="2">
    <citation type="submission" date="2020-08" db="EMBL/GenBank/DDBJ databases">
        <title>Adhaeribacter dokdonensis sp. nov., isolated from the rhizosphere of Elymus tsukushiensis, a plant native to the Dokdo Islands, Republic of Korea.</title>
        <authorList>
            <person name="Ghim S.Y."/>
        </authorList>
    </citation>
    <scope>NUCLEOTIDE SEQUENCE [LARGE SCALE GENOMIC DNA]</scope>
    <source>
        <strain evidence="1 2">KUDC8001</strain>
    </source>
</reference>
<dbReference type="AlphaFoldDB" id="A0A7L7L6E1"/>
<dbReference type="RefSeq" id="WP_182415558.1">
    <property type="nucleotide sequence ID" value="NZ_CP055153.1"/>
</dbReference>
<reference evidence="1 2" key="1">
    <citation type="submission" date="2020-06" db="EMBL/GenBank/DDBJ databases">
        <authorList>
            <person name="Hwang Y.J."/>
        </authorList>
    </citation>
    <scope>NUCLEOTIDE SEQUENCE [LARGE SCALE GENOMIC DNA]</scope>
    <source>
        <strain evidence="1 2">KUDC8001</strain>
    </source>
</reference>
<evidence type="ECO:0000313" key="2">
    <source>
        <dbReference type="Proteomes" id="UP000514509"/>
    </source>
</evidence>
<keyword evidence="2" id="KW-1185">Reference proteome</keyword>
<sequence>MLSEEKFLYKILRNYKDTVKNRRLDQDFQIVALSMQLLTLSLQVKPSEGNKNLNKTLRDYNKLNSNLEANNIDFDILVKEKVYINTYFHFEEFIFKTFEALYKYLPKFLMLDEITIDYEDLFE</sequence>
<dbReference type="Proteomes" id="UP000514509">
    <property type="component" value="Chromosome"/>
</dbReference>
<protein>
    <submittedName>
        <fullName evidence="1">Uncharacterized protein</fullName>
    </submittedName>
</protein>
<organism evidence="1 2">
    <name type="scientific">Adhaeribacter radiodurans</name>
    <dbReference type="NCBI Taxonomy" id="2745197"/>
    <lineage>
        <taxon>Bacteria</taxon>
        <taxon>Pseudomonadati</taxon>
        <taxon>Bacteroidota</taxon>
        <taxon>Cytophagia</taxon>
        <taxon>Cytophagales</taxon>
        <taxon>Hymenobacteraceae</taxon>
        <taxon>Adhaeribacter</taxon>
    </lineage>
</organism>
<accession>A0A7L7L6E1</accession>